<evidence type="ECO:0000256" key="2">
    <source>
        <dbReference type="ARBA" id="ARBA00022448"/>
    </source>
</evidence>
<name>A0A386HR10_9BACT</name>
<keyword evidence="2" id="KW-0813">Transport</keyword>
<keyword evidence="6" id="KW-0915">Sodium</keyword>
<dbReference type="RefSeq" id="WP_119989074.1">
    <property type="nucleotide sequence ID" value="NZ_CP032489.1"/>
</dbReference>
<evidence type="ECO:0000313" key="13">
    <source>
        <dbReference type="Proteomes" id="UP000266118"/>
    </source>
</evidence>
<keyword evidence="13" id="KW-1185">Reference proteome</keyword>
<evidence type="ECO:0000256" key="10">
    <source>
        <dbReference type="SAM" id="Phobius"/>
    </source>
</evidence>
<dbReference type="InterPro" id="IPR038770">
    <property type="entry name" value="Na+/solute_symporter_sf"/>
</dbReference>
<keyword evidence="7" id="KW-0406">Ion transport</keyword>
<evidence type="ECO:0000256" key="3">
    <source>
        <dbReference type="ARBA" id="ARBA00022449"/>
    </source>
</evidence>
<dbReference type="GO" id="GO:1902600">
    <property type="term" value="P:proton transmembrane transport"/>
    <property type="evidence" value="ECO:0007669"/>
    <property type="project" value="InterPro"/>
</dbReference>
<comment type="subcellular location">
    <subcellularLocation>
        <location evidence="1">Membrane</location>
        <topology evidence="1">Multi-pass membrane protein</topology>
    </subcellularLocation>
</comment>
<evidence type="ECO:0000259" key="11">
    <source>
        <dbReference type="Pfam" id="PF00999"/>
    </source>
</evidence>
<feature type="transmembrane region" description="Helical" evidence="10">
    <location>
        <begin position="184"/>
        <end position="207"/>
    </location>
</feature>
<proteinExistence type="predicted"/>
<dbReference type="Pfam" id="PF00999">
    <property type="entry name" value="Na_H_Exchanger"/>
    <property type="match status" value="1"/>
</dbReference>
<keyword evidence="9" id="KW-0739">Sodium transport</keyword>
<dbReference type="GO" id="GO:0016020">
    <property type="term" value="C:membrane"/>
    <property type="evidence" value="ECO:0007669"/>
    <property type="project" value="UniProtKB-SubCell"/>
</dbReference>
<feature type="transmembrane region" description="Helical" evidence="10">
    <location>
        <begin position="235"/>
        <end position="253"/>
    </location>
</feature>
<evidence type="ECO:0000256" key="5">
    <source>
        <dbReference type="ARBA" id="ARBA00022989"/>
    </source>
</evidence>
<organism evidence="12 13">
    <name type="scientific">Arachidicoccus soli</name>
    <dbReference type="NCBI Taxonomy" id="2341117"/>
    <lineage>
        <taxon>Bacteria</taxon>
        <taxon>Pseudomonadati</taxon>
        <taxon>Bacteroidota</taxon>
        <taxon>Chitinophagia</taxon>
        <taxon>Chitinophagales</taxon>
        <taxon>Chitinophagaceae</taxon>
        <taxon>Arachidicoccus</taxon>
    </lineage>
</organism>
<protein>
    <submittedName>
        <fullName evidence="12">Sodium:proton exchanger</fullName>
    </submittedName>
</protein>
<dbReference type="Proteomes" id="UP000266118">
    <property type="component" value="Chromosome"/>
</dbReference>
<feature type="transmembrane region" description="Helical" evidence="10">
    <location>
        <begin position="65"/>
        <end position="84"/>
    </location>
</feature>
<accession>A0A386HR10</accession>
<evidence type="ECO:0000256" key="9">
    <source>
        <dbReference type="ARBA" id="ARBA00023201"/>
    </source>
</evidence>
<evidence type="ECO:0000256" key="6">
    <source>
        <dbReference type="ARBA" id="ARBA00023053"/>
    </source>
</evidence>
<keyword evidence="8 10" id="KW-0472">Membrane</keyword>
<feature type="transmembrane region" description="Helical" evidence="10">
    <location>
        <begin position="286"/>
        <end position="305"/>
    </location>
</feature>
<evidence type="ECO:0000256" key="7">
    <source>
        <dbReference type="ARBA" id="ARBA00023065"/>
    </source>
</evidence>
<feature type="transmembrane region" description="Helical" evidence="10">
    <location>
        <begin position="341"/>
        <end position="358"/>
    </location>
</feature>
<dbReference type="OrthoDB" id="643057at2"/>
<keyword evidence="4 10" id="KW-0812">Transmembrane</keyword>
<evidence type="ECO:0000313" key="12">
    <source>
        <dbReference type="EMBL" id="AYD48387.1"/>
    </source>
</evidence>
<dbReference type="GO" id="GO:0006814">
    <property type="term" value="P:sodium ion transport"/>
    <property type="evidence" value="ECO:0007669"/>
    <property type="project" value="UniProtKB-KW"/>
</dbReference>
<gene>
    <name evidence="12" type="ORF">D6B99_12725</name>
</gene>
<dbReference type="EMBL" id="CP032489">
    <property type="protein sequence ID" value="AYD48387.1"/>
    <property type="molecule type" value="Genomic_DNA"/>
</dbReference>
<evidence type="ECO:0000256" key="4">
    <source>
        <dbReference type="ARBA" id="ARBA00022692"/>
    </source>
</evidence>
<dbReference type="PANTHER" id="PTHR43562:SF3">
    <property type="entry name" value="SODIUM ION_PROTON EXCHANGER (EUROFUNG)"/>
    <property type="match status" value="1"/>
</dbReference>
<feature type="transmembrane region" description="Helical" evidence="10">
    <location>
        <begin position="370"/>
        <end position="389"/>
    </location>
</feature>
<dbReference type="AlphaFoldDB" id="A0A386HR10"/>
<keyword evidence="3" id="KW-0050">Antiport</keyword>
<dbReference type="KEGG" id="ark:D6B99_12725"/>
<feature type="transmembrane region" description="Helical" evidence="10">
    <location>
        <begin position="6"/>
        <end position="23"/>
    </location>
</feature>
<feature type="transmembrane region" description="Helical" evidence="10">
    <location>
        <begin position="96"/>
        <end position="119"/>
    </location>
</feature>
<evidence type="ECO:0000256" key="1">
    <source>
        <dbReference type="ARBA" id="ARBA00004141"/>
    </source>
</evidence>
<dbReference type="InterPro" id="IPR006153">
    <property type="entry name" value="Cation/H_exchanger_TM"/>
</dbReference>
<reference evidence="12 13" key="1">
    <citation type="submission" date="2018-09" db="EMBL/GenBank/DDBJ databases">
        <title>Arachidicoccus sp. nov., a bacterium isolated from soil.</title>
        <authorList>
            <person name="Weon H.-Y."/>
            <person name="Kwon S.-W."/>
            <person name="Lee S.A."/>
        </authorList>
    </citation>
    <scope>NUCLEOTIDE SEQUENCE [LARGE SCALE GENOMIC DNA]</scope>
    <source>
        <strain evidence="12 13">KIS59-12</strain>
    </source>
</reference>
<dbReference type="Gene3D" id="1.20.1530.20">
    <property type="match status" value="1"/>
</dbReference>
<feature type="transmembrane region" description="Helical" evidence="10">
    <location>
        <begin position="125"/>
        <end position="142"/>
    </location>
</feature>
<sequence>MGSLSAGFIIIILSTIVIVSYLFSILSNYIKVPSVLLLLLTGVAARYVSDQQGWGVVIPEKVVELLGAVGLVMIVFEAGLDLRLAKNKVSLIRNSFFAAMFVFLLSVAGISSVLLFWLHETPIKCIIYAIPLSIMSSSIVIPSLQSLSEAKKEFLVYEASFSDIIGIVFFNYCLGSEIVTFHAIGGFFLNIAFALILSLLFSILLFLILARSPVTIKFFLVFALLILLYEGGKMLGLPSLFIILIFGLLMKNWDLLNIPVINKLFPLKEVDETNKYLQSITMETSFLVKTFFFLIFGFSIDIHVIAQSEVILIGSIIIGVLWLARFLYLKYLIRGSVYPEVIFIPRGLVTIVIFYQIPDAFKLSTFNNGILFYIILVTSLIMMIGLLFYKKKTSGSSHEILKM</sequence>
<dbReference type="PANTHER" id="PTHR43562">
    <property type="entry name" value="NAPA-TYPE SODIUM/HYDROGEN ANTIPORTER"/>
    <property type="match status" value="1"/>
</dbReference>
<dbReference type="GO" id="GO:0015297">
    <property type="term" value="F:antiporter activity"/>
    <property type="evidence" value="ECO:0007669"/>
    <property type="project" value="UniProtKB-KW"/>
</dbReference>
<feature type="transmembrane region" description="Helical" evidence="10">
    <location>
        <begin position="311"/>
        <end position="329"/>
    </location>
</feature>
<keyword evidence="5 10" id="KW-1133">Transmembrane helix</keyword>
<evidence type="ECO:0000256" key="8">
    <source>
        <dbReference type="ARBA" id="ARBA00023136"/>
    </source>
</evidence>
<feature type="domain" description="Cation/H+ exchanger transmembrane" evidence="11">
    <location>
        <begin position="19"/>
        <end position="381"/>
    </location>
</feature>
<feature type="transmembrane region" description="Helical" evidence="10">
    <location>
        <begin position="154"/>
        <end position="172"/>
    </location>
</feature>